<dbReference type="Pfam" id="PF00440">
    <property type="entry name" value="TetR_N"/>
    <property type="match status" value="1"/>
</dbReference>
<dbReference type="RefSeq" id="WP_114129940.1">
    <property type="nucleotide sequence ID" value="NZ_JPWB01000013.1"/>
</dbReference>
<feature type="DNA-binding region" description="H-T-H motif" evidence="2">
    <location>
        <begin position="41"/>
        <end position="60"/>
    </location>
</feature>
<evidence type="ECO:0000313" key="4">
    <source>
        <dbReference type="EMBL" id="RCK19025.1"/>
    </source>
</evidence>
<dbReference type="GO" id="GO:0003700">
    <property type="term" value="F:DNA-binding transcription factor activity"/>
    <property type="evidence" value="ECO:0007669"/>
    <property type="project" value="TreeGrafter"/>
</dbReference>
<dbReference type="Proteomes" id="UP000253061">
    <property type="component" value="Unassembled WGS sequence"/>
</dbReference>
<keyword evidence="1 2" id="KW-0238">DNA-binding</keyword>
<dbReference type="GO" id="GO:0000976">
    <property type="term" value="F:transcription cis-regulatory region binding"/>
    <property type="evidence" value="ECO:0007669"/>
    <property type="project" value="TreeGrafter"/>
</dbReference>
<evidence type="ECO:0000256" key="1">
    <source>
        <dbReference type="ARBA" id="ARBA00023125"/>
    </source>
</evidence>
<dbReference type="PROSITE" id="PS50977">
    <property type="entry name" value="HTH_TETR_2"/>
    <property type="match status" value="1"/>
</dbReference>
<dbReference type="PANTHER" id="PTHR30055:SF226">
    <property type="entry name" value="HTH-TYPE TRANSCRIPTIONAL REGULATOR PKSA"/>
    <property type="match status" value="1"/>
</dbReference>
<gene>
    <name evidence="4" type="ORF">TH6_20065</name>
</gene>
<dbReference type="AlphaFoldDB" id="A0A367V1G3"/>
<protein>
    <submittedName>
        <fullName evidence="4">TetR family transcriptional regulator</fullName>
    </submittedName>
</protein>
<dbReference type="Gene3D" id="1.10.357.10">
    <property type="entry name" value="Tetracycline Repressor, domain 2"/>
    <property type="match status" value="1"/>
</dbReference>
<dbReference type="InterPro" id="IPR001647">
    <property type="entry name" value="HTH_TetR"/>
</dbReference>
<dbReference type="EMBL" id="JPWB01000013">
    <property type="protein sequence ID" value="RCK19025.1"/>
    <property type="molecule type" value="Genomic_DNA"/>
</dbReference>
<dbReference type="InterPro" id="IPR009057">
    <property type="entry name" value="Homeodomain-like_sf"/>
</dbReference>
<reference evidence="4 5" key="1">
    <citation type="submission" date="2014-07" db="EMBL/GenBank/DDBJ databases">
        <title>Draft genome sequence of Thalassospira profundimaris R8-17.</title>
        <authorList>
            <person name="Lai Q."/>
            <person name="Shao Z."/>
        </authorList>
    </citation>
    <scope>NUCLEOTIDE SEQUENCE [LARGE SCALE GENOMIC DNA]</scope>
    <source>
        <strain evidence="4 5">R8-17</strain>
    </source>
</reference>
<dbReference type="PRINTS" id="PR00455">
    <property type="entry name" value="HTHTETR"/>
</dbReference>
<comment type="caution">
    <text evidence="4">The sequence shown here is derived from an EMBL/GenBank/DDBJ whole genome shotgun (WGS) entry which is preliminary data.</text>
</comment>
<dbReference type="Pfam" id="PF17928">
    <property type="entry name" value="TetR_C_22"/>
    <property type="match status" value="1"/>
</dbReference>
<feature type="domain" description="HTH tetR-type" evidence="3">
    <location>
        <begin position="18"/>
        <end position="78"/>
    </location>
</feature>
<accession>A0A367V1G3</accession>
<evidence type="ECO:0000259" key="3">
    <source>
        <dbReference type="PROSITE" id="PS50977"/>
    </source>
</evidence>
<sequence>MTDNVKKMRRAPTQKRSRERVNNILNAACDLISTHGSDAIRMGELAEKAGVSIGSLYQYFPDKAAIIHALADRYNEESLHCIEEALAEVNSAEGLLAAFDKLIDTYYELFLAEPVICDIWTGTQADKTLRDMEMEVSRTNAEQLAKAILRVRGNDGDFKTIAARCLLIMYSGEATMRLAISVPRAEGREIVATYKRMVGRELSDMSRI</sequence>
<proteinExistence type="predicted"/>
<dbReference type="InterPro" id="IPR050109">
    <property type="entry name" value="HTH-type_TetR-like_transc_reg"/>
</dbReference>
<evidence type="ECO:0000256" key="2">
    <source>
        <dbReference type="PROSITE-ProRule" id="PRU00335"/>
    </source>
</evidence>
<evidence type="ECO:0000313" key="5">
    <source>
        <dbReference type="Proteomes" id="UP000253061"/>
    </source>
</evidence>
<dbReference type="SUPFAM" id="SSF46689">
    <property type="entry name" value="Homeodomain-like"/>
    <property type="match status" value="1"/>
</dbReference>
<organism evidence="4 5">
    <name type="scientific">Thalassospira profundimaris</name>
    <dbReference type="NCBI Taxonomy" id="502049"/>
    <lineage>
        <taxon>Bacteria</taxon>
        <taxon>Pseudomonadati</taxon>
        <taxon>Pseudomonadota</taxon>
        <taxon>Alphaproteobacteria</taxon>
        <taxon>Rhodospirillales</taxon>
        <taxon>Thalassospiraceae</taxon>
        <taxon>Thalassospira</taxon>
    </lineage>
</organism>
<dbReference type="InterPro" id="IPR041674">
    <property type="entry name" value="TetR_C_22"/>
</dbReference>
<dbReference type="PANTHER" id="PTHR30055">
    <property type="entry name" value="HTH-TYPE TRANSCRIPTIONAL REGULATOR RUTR"/>
    <property type="match status" value="1"/>
</dbReference>
<name>A0A367V1G3_9PROT</name>